<accession>A0A0B4XIV5</accession>
<keyword evidence="1" id="KW-0732">Signal</keyword>
<evidence type="ECO:0000313" key="3">
    <source>
        <dbReference type="Proteomes" id="UP000006764"/>
    </source>
</evidence>
<dbReference type="STRING" id="391936.S7S_02695"/>
<feature type="signal peptide" evidence="1">
    <location>
        <begin position="1"/>
        <end position="20"/>
    </location>
</feature>
<dbReference type="RefSeq" id="WP_008740307.1">
    <property type="nucleotide sequence ID" value="NZ_CP004387.1"/>
</dbReference>
<dbReference type="OrthoDB" id="9873761at2"/>
<dbReference type="EMBL" id="CP004387">
    <property type="protein sequence ID" value="AJD46961.1"/>
    <property type="molecule type" value="Genomic_DNA"/>
</dbReference>
<feature type="chain" id="PRO_5002098847" description="Lipoprotein" evidence="1">
    <location>
        <begin position="21"/>
        <end position="172"/>
    </location>
</feature>
<protein>
    <recommendedName>
        <fullName evidence="4">Lipoprotein</fullName>
    </recommendedName>
</protein>
<name>A0A0B4XIV5_9GAMM</name>
<dbReference type="Proteomes" id="UP000006764">
    <property type="component" value="Chromosome"/>
</dbReference>
<gene>
    <name evidence="2" type="ORF">S7S_02695</name>
</gene>
<sequence length="172" mass="18360">MSRFAALSALFAVLLLPACDAGHRHQDLAKTTVERSVGKGGAAVSLSDGPLYRLSGAGAETLSLRLDSGYDAGEMTVTLTPGRGLLMNDMPVMHFDLAAGEYYEIPVSLDAMPAGRYYLHLHCRVKVDGRETARVLSAIVLVGEPDEVAAQKTMDPGPVVLPAEEVILHEEE</sequence>
<reference evidence="2 3" key="1">
    <citation type="journal article" date="2012" name="J. Bacteriol.">
        <title>Genome sequence of an alkane-degrading bacterium, Alcanivorax pacificus type strain W11-5, isolated from deep sea sediment.</title>
        <authorList>
            <person name="Lai Q."/>
            <person name="Shao Z."/>
        </authorList>
    </citation>
    <scope>NUCLEOTIDE SEQUENCE [LARGE SCALE GENOMIC DNA]</scope>
    <source>
        <strain evidence="2 3">W11-5</strain>
    </source>
</reference>
<organism evidence="2 3">
    <name type="scientific">Isoalcanivorax pacificus W11-5</name>
    <dbReference type="NCBI Taxonomy" id="391936"/>
    <lineage>
        <taxon>Bacteria</taxon>
        <taxon>Pseudomonadati</taxon>
        <taxon>Pseudomonadota</taxon>
        <taxon>Gammaproteobacteria</taxon>
        <taxon>Oceanospirillales</taxon>
        <taxon>Alcanivoracaceae</taxon>
        <taxon>Isoalcanivorax</taxon>
    </lineage>
</organism>
<dbReference type="HOGENOM" id="CLU_1552041_0_0_6"/>
<dbReference type="AlphaFoldDB" id="A0A0B4XIV5"/>
<dbReference type="KEGG" id="apac:S7S_02695"/>
<proteinExistence type="predicted"/>
<keyword evidence="3" id="KW-1185">Reference proteome</keyword>
<evidence type="ECO:0000313" key="2">
    <source>
        <dbReference type="EMBL" id="AJD46961.1"/>
    </source>
</evidence>
<evidence type="ECO:0008006" key="4">
    <source>
        <dbReference type="Google" id="ProtNLM"/>
    </source>
</evidence>
<evidence type="ECO:0000256" key="1">
    <source>
        <dbReference type="SAM" id="SignalP"/>
    </source>
</evidence>